<sequence length="190" mass="20760">MTELEQRPVLVKQEIAEPSVPNRLLKSLLDATRKQVQAATTMVDGPNYKPSGVLAADAAAKGLTAQTNYAEPVDSCNPPANANQRLYTFENHDDIQSTIRLDNARFYTLGRSKACDIRVDHDTVADLHGVLQYRKVDDAVKIYLIDLSSPTGVLVNGTRAPSASFVELLNQDVIKLGSSETEFIFIDGNA</sequence>
<dbReference type="STRING" id="45607.A0A2T0FFF3"/>
<protein>
    <submittedName>
        <fullName evidence="2">Smad nuclear-interacting protein 1</fullName>
    </submittedName>
</protein>
<dbReference type="GeneID" id="36515095"/>
<dbReference type="Proteomes" id="UP000238350">
    <property type="component" value="Unassembled WGS sequence"/>
</dbReference>
<proteinExistence type="predicted"/>
<evidence type="ECO:0000313" key="3">
    <source>
        <dbReference type="Proteomes" id="UP000238350"/>
    </source>
</evidence>
<name>A0A2T0FFF3_9ASCO</name>
<dbReference type="InterPro" id="IPR000253">
    <property type="entry name" value="FHA_dom"/>
</dbReference>
<feature type="domain" description="FHA" evidence="1">
    <location>
        <begin position="107"/>
        <end position="160"/>
    </location>
</feature>
<dbReference type="RefSeq" id="XP_024663672.1">
    <property type="nucleotide sequence ID" value="XM_024807904.1"/>
</dbReference>
<dbReference type="InterPro" id="IPR008984">
    <property type="entry name" value="SMAD_FHA_dom_sf"/>
</dbReference>
<dbReference type="PANTHER" id="PTHR23308">
    <property type="entry name" value="NUCLEAR INHIBITOR OF PROTEIN PHOSPHATASE-1"/>
    <property type="match status" value="1"/>
</dbReference>
<evidence type="ECO:0000259" key="1">
    <source>
        <dbReference type="PROSITE" id="PS50006"/>
    </source>
</evidence>
<reference evidence="2 3" key="1">
    <citation type="submission" date="2017-04" db="EMBL/GenBank/DDBJ databases">
        <title>Genome sequencing of [Candida] sorbophila.</title>
        <authorList>
            <person name="Ahn J.O."/>
        </authorList>
    </citation>
    <scope>NUCLEOTIDE SEQUENCE [LARGE SCALE GENOMIC DNA]</scope>
    <source>
        <strain evidence="2 3">DS02</strain>
    </source>
</reference>
<dbReference type="SUPFAM" id="SSF49879">
    <property type="entry name" value="SMAD/FHA domain"/>
    <property type="match status" value="1"/>
</dbReference>
<dbReference type="PROSITE" id="PS50006">
    <property type="entry name" value="FHA_DOMAIN"/>
    <property type="match status" value="1"/>
</dbReference>
<comment type="caution">
    <text evidence="2">The sequence shown here is derived from an EMBL/GenBank/DDBJ whole genome shotgun (WGS) entry which is preliminary data.</text>
</comment>
<dbReference type="Pfam" id="PF00498">
    <property type="entry name" value="FHA"/>
    <property type="match status" value="1"/>
</dbReference>
<keyword evidence="3" id="KW-1185">Reference proteome</keyword>
<dbReference type="OrthoDB" id="444265at2759"/>
<dbReference type="SMART" id="SM00240">
    <property type="entry name" value="FHA"/>
    <property type="match status" value="1"/>
</dbReference>
<accession>A0A2T0FFF3</accession>
<dbReference type="InterPro" id="IPR050923">
    <property type="entry name" value="Cell_Proc_Reg/RNA_Proc"/>
</dbReference>
<dbReference type="EMBL" id="NDIQ01000001">
    <property type="protein sequence ID" value="PRT53726.1"/>
    <property type="molecule type" value="Genomic_DNA"/>
</dbReference>
<dbReference type="Gene3D" id="2.60.200.20">
    <property type="match status" value="1"/>
</dbReference>
<evidence type="ECO:0000313" key="2">
    <source>
        <dbReference type="EMBL" id="PRT53726.1"/>
    </source>
</evidence>
<organism evidence="2 3">
    <name type="scientific">Wickerhamiella sorbophila</name>
    <dbReference type="NCBI Taxonomy" id="45607"/>
    <lineage>
        <taxon>Eukaryota</taxon>
        <taxon>Fungi</taxon>
        <taxon>Dikarya</taxon>
        <taxon>Ascomycota</taxon>
        <taxon>Saccharomycotina</taxon>
        <taxon>Dipodascomycetes</taxon>
        <taxon>Dipodascales</taxon>
        <taxon>Trichomonascaceae</taxon>
        <taxon>Wickerhamiella</taxon>
    </lineage>
</organism>
<dbReference type="AlphaFoldDB" id="A0A2T0FFF3"/>
<gene>
    <name evidence="2" type="ORF">B9G98_01346</name>
</gene>